<dbReference type="Gene3D" id="3.30.565.10">
    <property type="entry name" value="Histidine kinase-like ATPase, C-terminal domain"/>
    <property type="match status" value="1"/>
</dbReference>
<gene>
    <name evidence="18" type="ORF">CK936_01690</name>
</gene>
<dbReference type="Gene3D" id="3.30.450.40">
    <property type="match status" value="1"/>
</dbReference>
<evidence type="ECO:0000313" key="18">
    <source>
        <dbReference type="EMBL" id="PAU50613.1"/>
    </source>
</evidence>
<dbReference type="InterPro" id="IPR003594">
    <property type="entry name" value="HATPase_dom"/>
</dbReference>
<evidence type="ECO:0000256" key="4">
    <source>
        <dbReference type="ARBA" id="ARBA00012438"/>
    </source>
</evidence>
<evidence type="ECO:0000256" key="2">
    <source>
        <dbReference type="ARBA" id="ARBA00001966"/>
    </source>
</evidence>
<comment type="function">
    <text evidence="14">Member of the two-component regulatory system NreB/NreC involved in the control of dissimilatory nitrate/nitrite reduction in response to oxygen. NreB functions as a direct oxygen sensor histidine kinase which is autophosphorylated, in the absence of oxygen, probably at the conserved histidine residue, and transfers its phosphate group probably to a conserved aspartate residue of NreC. NreB/NreC activates the expression of the nitrate (narGHJI) and nitrite (nir) reductase operons, as well as the putative nitrate transporter gene narT.</text>
</comment>
<keyword evidence="13" id="KW-0411">Iron-sulfur</keyword>
<dbReference type="EC" id="2.7.13.3" evidence="4"/>
<dbReference type="InterPro" id="IPR011712">
    <property type="entry name" value="Sig_transdc_His_kin_sub3_dim/P"/>
</dbReference>
<evidence type="ECO:0000256" key="12">
    <source>
        <dbReference type="ARBA" id="ARBA00023012"/>
    </source>
</evidence>
<keyword evidence="7" id="KW-0963">Cytoplasm</keyword>
<keyword evidence="8" id="KW-0808">Transferase</keyword>
<organism evidence="18 19">
    <name type="scientific">Streptomyces albireticuli</name>
    <dbReference type="NCBI Taxonomy" id="1940"/>
    <lineage>
        <taxon>Bacteria</taxon>
        <taxon>Bacillati</taxon>
        <taxon>Actinomycetota</taxon>
        <taxon>Actinomycetes</taxon>
        <taxon>Kitasatosporales</taxon>
        <taxon>Streptomycetaceae</taxon>
        <taxon>Streptomyces</taxon>
    </lineage>
</organism>
<dbReference type="SUPFAM" id="SSF55781">
    <property type="entry name" value="GAF domain-like"/>
    <property type="match status" value="1"/>
</dbReference>
<dbReference type="Pfam" id="PF02518">
    <property type="entry name" value="HATPase_c"/>
    <property type="match status" value="1"/>
</dbReference>
<comment type="caution">
    <text evidence="18">The sequence shown here is derived from an EMBL/GenBank/DDBJ whole genome shotgun (WGS) entry which is preliminary data.</text>
</comment>
<evidence type="ECO:0000256" key="1">
    <source>
        <dbReference type="ARBA" id="ARBA00000085"/>
    </source>
</evidence>
<evidence type="ECO:0000256" key="3">
    <source>
        <dbReference type="ARBA" id="ARBA00004496"/>
    </source>
</evidence>
<dbReference type="Pfam" id="PF13185">
    <property type="entry name" value="GAF_2"/>
    <property type="match status" value="1"/>
</dbReference>
<comment type="catalytic activity">
    <reaction evidence="1">
        <text>ATP + protein L-histidine = ADP + protein N-phospho-L-histidine.</text>
        <dbReference type="EC" id="2.7.13.3"/>
    </reaction>
</comment>
<evidence type="ECO:0000259" key="17">
    <source>
        <dbReference type="PROSITE" id="PS50109"/>
    </source>
</evidence>
<evidence type="ECO:0000256" key="9">
    <source>
        <dbReference type="ARBA" id="ARBA00022723"/>
    </source>
</evidence>
<dbReference type="Pfam" id="PF07730">
    <property type="entry name" value="HisKA_3"/>
    <property type="match status" value="1"/>
</dbReference>
<dbReference type="PANTHER" id="PTHR24421">
    <property type="entry name" value="NITRATE/NITRITE SENSOR PROTEIN NARX-RELATED"/>
    <property type="match status" value="1"/>
</dbReference>
<evidence type="ECO:0000256" key="15">
    <source>
        <dbReference type="ARBA" id="ARBA00030800"/>
    </source>
</evidence>
<dbReference type="GO" id="GO:0046983">
    <property type="term" value="F:protein dimerization activity"/>
    <property type="evidence" value="ECO:0007669"/>
    <property type="project" value="InterPro"/>
</dbReference>
<dbReference type="GO" id="GO:0016020">
    <property type="term" value="C:membrane"/>
    <property type="evidence" value="ECO:0007669"/>
    <property type="project" value="InterPro"/>
</dbReference>
<keyword evidence="10" id="KW-0418">Kinase</keyword>
<dbReference type="PROSITE" id="PS50109">
    <property type="entry name" value="HIS_KIN"/>
    <property type="match status" value="1"/>
</dbReference>
<feature type="domain" description="Histidine kinase" evidence="17">
    <location>
        <begin position="188"/>
        <end position="416"/>
    </location>
</feature>
<accession>A0A2A2DDS4</accession>
<dbReference type="GO" id="GO:0046872">
    <property type="term" value="F:metal ion binding"/>
    <property type="evidence" value="ECO:0007669"/>
    <property type="project" value="UniProtKB-KW"/>
</dbReference>
<dbReference type="SMART" id="SM00387">
    <property type="entry name" value="HATPase_c"/>
    <property type="match status" value="1"/>
</dbReference>
<feature type="region of interest" description="Disordered" evidence="16">
    <location>
        <begin position="323"/>
        <end position="350"/>
    </location>
</feature>
<dbReference type="InterPro" id="IPR050482">
    <property type="entry name" value="Sensor_HK_TwoCompSys"/>
</dbReference>
<comment type="cofactor">
    <cofactor evidence="2">
        <name>[4Fe-4S] cluster</name>
        <dbReference type="ChEBI" id="CHEBI:49883"/>
    </cofactor>
</comment>
<dbReference type="InterPro" id="IPR003018">
    <property type="entry name" value="GAF"/>
</dbReference>
<evidence type="ECO:0000256" key="13">
    <source>
        <dbReference type="ARBA" id="ARBA00023014"/>
    </source>
</evidence>
<evidence type="ECO:0000256" key="8">
    <source>
        <dbReference type="ARBA" id="ARBA00022679"/>
    </source>
</evidence>
<dbReference type="PRINTS" id="PR00344">
    <property type="entry name" value="BCTRLSENSOR"/>
</dbReference>
<evidence type="ECO:0000313" key="19">
    <source>
        <dbReference type="Proteomes" id="UP000218944"/>
    </source>
</evidence>
<comment type="subcellular location">
    <subcellularLocation>
        <location evidence="3">Cytoplasm</location>
    </subcellularLocation>
</comment>
<dbReference type="InterPro" id="IPR004358">
    <property type="entry name" value="Sig_transdc_His_kin-like_C"/>
</dbReference>
<keyword evidence="9" id="KW-0479">Metal-binding</keyword>
<dbReference type="PANTHER" id="PTHR24421:SF61">
    <property type="entry name" value="OXYGEN SENSOR HISTIDINE KINASE NREB"/>
    <property type="match status" value="1"/>
</dbReference>
<evidence type="ECO:0000256" key="10">
    <source>
        <dbReference type="ARBA" id="ARBA00022777"/>
    </source>
</evidence>
<feature type="compositionally biased region" description="Gly residues" evidence="16">
    <location>
        <begin position="323"/>
        <end position="332"/>
    </location>
</feature>
<dbReference type="AlphaFoldDB" id="A0A2A2DDS4"/>
<sequence>MTNGPRSGLTAVSTALLSMSRHLQVRDVLKTIVVSARELLDAEYAALGVPDDHGGFAQFVVDGVSEAQWKAIGPLPRQHGILAAMLQDATPQRLADVSKDPRFGGWPAAHPPMHDFLGVPVADGEEILGALFLANKKGRDPAAKPGCGFTAEDEELLRVLAQHAAIALTNARLYERSRELTIAGERARLAHELHDAVAQKLFSLRLTAQAATALVDRDPARAKEELHEVARLAAEAADELRAAVVELRPAGLDEDGLVATLRTQIQVLDRAHAAHVTFDSPGVRALPAAQEEALLRVAQEALHNALRHSGAGRVAVTLHRVGADGGDGADGGKGNKRGAGAKAGRTGGKDTKGCCQGVVLRVTDDGCGFDPSAVRRAGRHLGLVSMRDRAGGVGGGLTVTSEPGKGTTIEMEVPGG</sequence>
<dbReference type="GO" id="GO:0051539">
    <property type="term" value="F:4 iron, 4 sulfur cluster binding"/>
    <property type="evidence" value="ECO:0007669"/>
    <property type="project" value="UniProtKB-KW"/>
</dbReference>
<dbReference type="InterPro" id="IPR029016">
    <property type="entry name" value="GAF-like_dom_sf"/>
</dbReference>
<evidence type="ECO:0000256" key="7">
    <source>
        <dbReference type="ARBA" id="ARBA00022490"/>
    </source>
</evidence>
<dbReference type="RefSeq" id="WP_095578659.1">
    <property type="nucleotide sequence ID" value="NZ_JAJQQQ010000004.1"/>
</dbReference>
<dbReference type="InterPro" id="IPR005467">
    <property type="entry name" value="His_kinase_dom"/>
</dbReference>
<evidence type="ECO:0000256" key="14">
    <source>
        <dbReference type="ARBA" id="ARBA00024827"/>
    </source>
</evidence>
<evidence type="ECO:0000256" key="5">
    <source>
        <dbReference type="ARBA" id="ARBA00017322"/>
    </source>
</evidence>
<dbReference type="EMBL" id="NSJV01000036">
    <property type="protein sequence ID" value="PAU50613.1"/>
    <property type="molecule type" value="Genomic_DNA"/>
</dbReference>
<dbReference type="GO" id="GO:0000155">
    <property type="term" value="F:phosphorelay sensor kinase activity"/>
    <property type="evidence" value="ECO:0007669"/>
    <property type="project" value="InterPro"/>
</dbReference>
<name>A0A2A2DDS4_9ACTN</name>
<dbReference type="SMART" id="SM00065">
    <property type="entry name" value="GAF"/>
    <property type="match status" value="1"/>
</dbReference>
<proteinExistence type="predicted"/>
<dbReference type="CDD" id="cd16917">
    <property type="entry name" value="HATPase_UhpB-NarQ-NarX-like"/>
    <property type="match status" value="1"/>
</dbReference>
<dbReference type="SUPFAM" id="SSF55874">
    <property type="entry name" value="ATPase domain of HSP90 chaperone/DNA topoisomerase II/histidine kinase"/>
    <property type="match status" value="1"/>
</dbReference>
<reference evidence="18 19" key="1">
    <citation type="submission" date="2017-08" db="EMBL/GenBank/DDBJ databases">
        <title>Genome sequence of Streptomyces albireticuli NRRL B-1670.</title>
        <authorList>
            <person name="Graham D.E."/>
            <person name="Mahan K.M."/>
            <person name="Klingeman D.M."/>
            <person name="Hettich R.L."/>
            <person name="Parry R.J."/>
            <person name="Spain J.C."/>
        </authorList>
    </citation>
    <scope>NUCLEOTIDE SEQUENCE [LARGE SCALE GENOMIC DNA]</scope>
    <source>
        <strain evidence="18 19">NRRL B-1670</strain>
    </source>
</reference>
<keyword evidence="6" id="KW-0004">4Fe-4S</keyword>
<keyword evidence="11" id="KW-0408">Iron</keyword>
<keyword evidence="12" id="KW-0902">Two-component regulatory system</keyword>
<evidence type="ECO:0000256" key="16">
    <source>
        <dbReference type="SAM" id="MobiDB-lite"/>
    </source>
</evidence>
<evidence type="ECO:0000256" key="6">
    <source>
        <dbReference type="ARBA" id="ARBA00022485"/>
    </source>
</evidence>
<dbReference type="InterPro" id="IPR036890">
    <property type="entry name" value="HATPase_C_sf"/>
</dbReference>
<dbReference type="Proteomes" id="UP000218944">
    <property type="component" value="Unassembled WGS sequence"/>
</dbReference>
<dbReference type="Gene3D" id="1.20.5.1930">
    <property type="match status" value="1"/>
</dbReference>
<protein>
    <recommendedName>
        <fullName evidence="5">Oxygen sensor histidine kinase NreB</fullName>
        <ecNumber evidence="4">2.7.13.3</ecNumber>
    </recommendedName>
    <alternativeName>
        <fullName evidence="15">Nitrogen regulation protein B</fullName>
    </alternativeName>
</protein>
<keyword evidence="19" id="KW-1185">Reference proteome</keyword>
<dbReference type="GO" id="GO:0005737">
    <property type="term" value="C:cytoplasm"/>
    <property type="evidence" value="ECO:0007669"/>
    <property type="project" value="UniProtKB-SubCell"/>
</dbReference>
<evidence type="ECO:0000256" key="11">
    <source>
        <dbReference type="ARBA" id="ARBA00023004"/>
    </source>
</evidence>